<name>A0A8S9QBE6_BRACR</name>
<evidence type="ECO:0000256" key="1">
    <source>
        <dbReference type="SAM" id="MobiDB-lite"/>
    </source>
</evidence>
<dbReference type="EMBL" id="QGKX02001290">
    <property type="protein sequence ID" value="KAF3538281.1"/>
    <property type="molecule type" value="Genomic_DNA"/>
</dbReference>
<sequence length="209" mass="24120">MSLPSVDFRSTCLLARRLWICCSSPPDSRISKSFLVLLENRRAKWSRDSPRTLGLLLITDCARSWVNFEIRDSRNTRRFATVSVLAPVSRSSRLLYQLGNVFFLPMLFSWVLRTTHCYNVTCFKAKPSSTLSRLLSRSIFTSFPDREPNRSYALDRSLLFMFTASKLVLHVSKHRESLRFVDQRPPPPELWDGSQPSPSMPAWSHFGET</sequence>
<dbReference type="AlphaFoldDB" id="A0A8S9QBE6"/>
<evidence type="ECO:0000313" key="3">
    <source>
        <dbReference type="Proteomes" id="UP000712600"/>
    </source>
</evidence>
<organism evidence="2 3">
    <name type="scientific">Brassica cretica</name>
    <name type="common">Mustard</name>
    <dbReference type="NCBI Taxonomy" id="69181"/>
    <lineage>
        <taxon>Eukaryota</taxon>
        <taxon>Viridiplantae</taxon>
        <taxon>Streptophyta</taxon>
        <taxon>Embryophyta</taxon>
        <taxon>Tracheophyta</taxon>
        <taxon>Spermatophyta</taxon>
        <taxon>Magnoliopsida</taxon>
        <taxon>eudicotyledons</taxon>
        <taxon>Gunneridae</taxon>
        <taxon>Pentapetalae</taxon>
        <taxon>rosids</taxon>
        <taxon>malvids</taxon>
        <taxon>Brassicales</taxon>
        <taxon>Brassicaceae</taxon>
        <taxon>Brassiceae</taxon>
        <taxon>Brassica</taxon>
    </lineage>
</organism>
<proteinExistence type="predicted"/>
<comment type="caution">
    <text evidence="2">The sequence shown here is derived from an EMBL/GenBank/DDBJ whole genome shotgun (WGS) entry which is preliminary data.</text>
</comment>
<feature type="region of interest" description="Disordered" evidence="1">
    <location>
        <begin position="184"/>
        <end position="209"/>
    </location>
</feature>
<evidence type="ECO:0000313" key="2">
    <source>
        <dbReference type="EMBL" id="KAF3538281.1"/>
    </source>
</evidence>
<dbReference type="Proteomes" id="UP000712600">
    <property type="component" value="Unassembled WGS sequence"/>
</dbReference>
<gene>
    <name evidence="2" type="ORF">F2Q69_00018508</name>
</gene>
<protein>
    <submittedName>
        <fullName evidence="2">Uncharacterized protein</fullName>
    </submittedName>
</protein>
<reference evidence="2" key="1">
    <citation type="submission" date="2019-12" db="EMBL/GenBank/DDBJ databases">
        <title>Genome sequencing and annotation of Brassica cretica.</title>
        <authorList>
            <person name="Studholme D.J."/>
            <person name="Sarris P."/>
        </authorList>
    </citation>
    <scope>NUCLEOTIDE SEQUENCE</scope>
    <source>
        <strain evidence="2">PFS-109/04</strain>
        <tissue evidence="2">Leaf</tissue>
    </source>
</reference>
<accession>A0A8S9QBE6</accession>